<dbReference type="RefSeq" id="WP_065309184.1">
    <property type="nucleotide sequence ID" value="NZ_LOCQ01000058.1"/>
</dbReference>
<dbReference type="Gene3D" id="1.10.10.10">
    <property type="entry name" value="Winged helix-like DNA-binding domain superfamily/Winged helix DNA-binding domain"/>
    <property type="match status" value="1"/>
</dbReference>
<accession>A0A1A7C002</accession>
<dbReference type="STRING" id="1747903.ASR47_1005284"/>
<dbReference type="EMBL" id="LOCQ01000058">
    <property type="protein sequence ID" value="OBV38329.1"/>
    <property type="molecule type" value="Genomic_DNA"/>
</dbReference>
<dbReference type="InterPro" id="IPR036388">
    <property type="entry name" value="WH-like_DNA-bd_sf"/>
</dbReference>
<comment type="caution">
    <text evidence="1">The sequence shown here is derived from an EMBL/GenBank/DDBJ whole genome shotgun (WGS) entry which is preliminary data.</text>
</comment>
<keyword evidence="2" id="KW-1185">Reference proteome</keyword>
<organism evidence="1 2">
    <name type="scientific">Janthinobacterium psychrotolerans</name>
    <dbReference type="NCBI Taxonomy" id="1747903"/>
    <lineage>
        <taxon>Bacteria</taxon>
        <taxon>Pseudomonadati</taxon>
        <taxon>Pseudomonadota</taxon>
        <taxon>Betaproteobacteria</taxon>
        <taxon>Burkholderiales</taxon>
        <taxon>Oxalobacteraceae</taxon>
        <taxon>Janthinobacterium</taxon>
    </lineage>
</organism>
<dbReference type="SUPFAM" id="SSF46785">
    <property type="entry name" value="Winged helix' DNA-binding domain"/>
    <property type="match status" value="1"/>
</dbReference>
<protein>
    <recommendedName>
        <fullName evidence="3">FeoC like transcriptional regulator</fullName>
    </recommendedName>
</protein>
<reference evidence="1 2" key="1">
    <citation type="submission" date="2016-04" db="EMBL/GenBank/DDBJ databases">
        <title>Draft genome sequence of Janthinobacterium psychrotolerans sp. nov., isolated from freshwater sediments in Denmark.</title>
        <authorList>
            <person name="Gong X."/>
            <person name="Skrivergaard S."/>
            <person name="Korsgaard B.S."/>
            <person name="Schreiber L."/>
            <person name="Marshall I.P."/>
            <person name="Finster K."/>
            <person name="Schramm A."/>
        </authorList>
    </citation>
    <scope>NUCLEOTIDE SEQUENCE [LARGE SCALE GENOMIC DNA]</scope>
    <source>
        <strain evidence="1 2">S3-2</strain>
    </source>
</reference>
<evidence type="ECO:0008006" key="3">
    <source>
        <dbReference type="Google" id="ProtNLM"/>
    </source>
</evidence>
<name>A0A1A7C002_9BURK</name>
<dbReference type="Proteomes" id="UP000092713">
    <property type="component" value="Unassembled WGS sequence"/>
</dbReference>
<dbReference type="InterPro" id="IPR036390">
    <property type="entry name" value="WH_DNA-bd_sf"/>
</dbReference>
<evidence type="ECO:0000313" key="1">
    <source>
        <dbReference type="EMBL" id="OBV38329.1"/>
    </source>
</evidence>
<dbReference type="AlphaFoldDB" id="A0A1A7C002"/>
<gene>
    <name evidence="1" type="ORF">ASR47_1005284</name>
</gene>
<evidence type="ECO:0000313" key="2">
    <source>
        <dbReference type="Proteomes" id="UP000092713"/>
    </source>
</evidence>
<proteinExistence type="predicted"/>
<dbReference type="PATRIC" id="fig|1747903.4.peg.1875"/>
<dbReference type="OrthoDB" id="8707219at2"/>
<sequence>MWNSSHVVSSSAPPQTGRRILGRSKKSQLHIAHIAQHIAAHGQASAAQLSALLGLDAGTMSRYLRHMCGAGLIHLAQRHCTEPGRQRPALYAPGEADGEDEAWAELPPQVRRMASWPGGTASRDPLVAALFGPANNHHGA</sequence>